<dbReference type="STRING" id="105231.A0A0U9HVK5"/>
<keyword evidence="3" id="KW-0396">Initiation factor</keyword>
<accession>A0A0U9HVK5</accession>
<protein>
    <submittedName>
        <fullName evidence="3">Transcription initiation factor TFIIE beta subunit</fullName>
    </submittedName>
</protein>
<dbReference type="AlphaFoldDB" id="A0A0U9HVK5"/>
<proteinExistence type="predicted"/>
<dbReference type="PANTHER" id="PTHR12716:SF8">
    <property type="entry name" value="TRANSCRIPTION INITIATION FACTOR IIE SUBUNIT BETA"/>
    <property type="match status" value="1"/>
</dbReference>
<evidence type="ECO:0000313" key="3">
    <source>
        <dbReference type="EMBL" id="GAQ87297.1"/>
    </source>
</evidence>
<keyword evidence="3" id="KW-0648">Protein biosynthesis</keyword>
<evidence type="ECO:0000259" key="2">
    <source>
        <dbReference type="Pfam" id="PF18121"/>
    </source>
</evidence>
<organism evidence="3 4">
    <name type="scientific">Klebsormidium nitens</name>
    <name type="common">Green alga</name>
    <name type="synonym">Ulothrix nitens</name>
    <dbReference type="NCBI Taxonomy" id="105231"/>
    <lineage>
        <taxon>Eukaryota</taxon>
        <taxon>Viridiplantae</taxon>
        <taxon>Streptophyta</taxon>
        <taxon>Klebsormidiophyceae</taxon>
        <taxon>Klebsormidiales</taxon>
        <taxon>Klebsormidiaceae</taxon>
        <taxon>Klebsormidium</taxon>
    </lineage>
</organism>
<feature type="domain" description="TFA2 Winged helix" evidence="2">
    <location>
        <begin position="154"/>
        <end position="210"/>
    </location>
</feature>
<dbReference type="GO" id="GO:0005673">
    <property type="term" value="C:transcription factor TFIIE complex"/>
    <property type="evidence" value="ECO:0000318"/>
    <property type="project" value="GO_Central"/>
</dbReference>
<feature type="region of interest" description="Disordered" evidence="1">
    <location>
        <begin position="25"/>
        <end position="53"/>
    </location>
</feature>
<dbReference type="OrthoDB" id="3907302at2759"/>
<dbReference type="Pfam" id="PF18121">
    <property type="entry name" value="TFA2_Winged_2"/>
    <property type="match status" value="1"/>
</dbReference>
<dbReference type="EMBL" id="DF237292">
    <property type="protein sequence ID" value="GAQ87297.1"/>
    <property type="molecule type" value="Genomic_DNA"/>
</dbReference>
<keyword evidence="4" id="KW-1185">Reference proteome</keyword>
<feature type="compositionally biased region" description="Pro residues" evidence="1">
    <location>
        <begin position="35"/>
        <end position="46"/>
    </location>
</feature>
<dbReference type="OMA" id="DERYECE"/>
<reference evidence="3 4" key="1">
    <citation type="journal article" date="2014" name="Nat. Commun.">
        <title>Klebsormidium flaccidum genome reveals primary factors for plant terrestrial adaptation.</title>
        <authorList>
            <person name="Hori K."/>
            <person name="Maruyama F."/>
            <person name="Fujisawa T."/>
            <person name="Togashi T."/>
            <person name="Yamamoto N."/>
            <person name="Seo M."/>
            <person name="Sato S."/>
            <person name="Yamada T."/>
            <person name="Mori H."/>
            <person name="Tajima N."/>
            <person name="Moriyama T."/>
            <person name="Ikeuchi M."/>
            <person name="Watanabe M."/>
            <person name="Wada H."/>
            <person name="Kobayashi K."/>
            <person name="Saito M."/>
            <person name="Masuda T."/>
            <person name="Sasaki-Sekimoto Y."/>
            <person name="Mashiguchi K."/>
            <person name="Awai K."/>
            <person name="Shimojima M."/>
            <person name="Masuda S."/>
            <person name="Iwai M."/>
            <person name="Nobusawa T."/>
            <person name="Narise T."/>
            <person name="Kondo S."/>
            <person name="Saito H."/>
            <person name="Sato R."/>
            <person name="Murakawa M."/>
            <person name="Ihara Y."/>
            <person name="Oshima-Yamada Y."/>
            <person name="Ohtaka K."/>
            <person name="Satoh M."/>
            <person name="Sonobe K."/>
            <person name="Ishii M."/>
            <person name="Ohtani R."/>
            <person name="Kanamori-Sato M."/>
            <person name="Honoki R."/>
            <person name="Miyazaki D."/>
            <person name="Mochizuki H."/>
            <person name="Umetsu J."/>
            <person name="Higashi K."/>
            <person name="Shibata D."/>
            <person name="Kamiya Y."/>
            <person name="Sato N."/>
            <person name="Nakamura Y."/>
            <person name="Tabata S."/>
            <person name="Ida S."/>
            <person name="Kurokawa K."/>
            <person name="Ohta H."/>
        </authorList>
    </citation>
    <scope>NUCLEOTIDE SEQUENCE [LARGE SCALE GENOMIC DNA]</scope>
    <source>
        <strain evidence="3 4">NIES-2285</strain>
    </source>
</reference>
<gene>
    <name evidence="3" type="ORF">KFL_003430160</name>
</gene>
<sequence>MADALNKQRELFEARNRKLQASLAADEAARKAALAPPPIAPAPAGPAPERTTHWSQDAKLKALAQQQAGAWSSALHAKELQAALRKAPLASRIRTVLNALLEDRGRMTAADLQRVTGIDVLEADIINQLRSNVKVDFNAQSGTYTYKSKHNVSDKAGLLKLIRMCKEGILVSELKDAYPGVVEDIEGLREAGQLWVLPNLDIQDEIAYPNDPKAVIKVDKDIKDLVRGIELPRDPLDIERELEKAGLKPAMNTAARKAAMVNLRKFLAERPREKKKRESKRTKYTNNHMPELFNGAQGMMPH</sequence>
<dbReference type="GO" id="GO:0003743">
    <property type="term" value="F:translation initiation factor activity"/>
    <property type="evidence" value="ECO:0007669"/>
    <property type="project" value="UniProtKB-KW"/>
</dbReference>
<dbReference type="InterPro" id="IPR040501">
    <property type="entry name" value="TFA2_Winged_2"/>
</dbReference>
<name>A0A0U9HVK5_KLENI</name>
<evidence type="ECO:0000256" key="1">
    <source>
        <dbReference type="SAM" id="MobiDB-lite"/>
    </source>
</evidence>
<dbReference type="GO" id="GO:0006367">
    <property type="term" value="P:transcription initiation at RNA polymerase II promoter"/>
    <property type="evidence" value="ECO:0000318"/>
    <property type="project" value="GO_Central"/>
</dbReference>
<dbReference type="PANTHER" id="PTHR12716">
    <property type="entry name" value="TRANSCRIPTION INITIATION FACTOR IIE, BETA SUBUNIT"/>
    <property type="match status" value="1"/>
</dbReference>
<dbReference type="Proteomes" id="UP000054558">
    <property type="component" value="Unassembled WGS sequence"/>
</dbReference>
<dbReference type="InterPro" id="IPR016656">
    <property type="entry name" value="TFIIE-bsu"/>
</dbReference>
<evidence type="ECO:0000313" key="4">
    <source>
        <dbReference type="Proteomes" id="UP000054558"/>
    </source>
</evidence>